<evidence type="ECO:0000313" key="3">
    <source>
        <dbReference type="Proteomes" id="UP001174909"/>
    </source>
</evidence>
<dbReference type="Proteomes" id="UP001174909">
    <property type="component" value="Unassembled WGS sequence"/>
</dbReference>
<feature type="region of interest" description="Disordered" evidence="1">
    <location>
        <begin position="123"/>
        <end position="210"/>
    </location>
</feature>
<gene>
    <name evidence="2" type="ORF">GBAR_LOCUS31543</name>
</gene>
<protein>
    <submittedName>
        <fullName evidence="2">Uncharacterized protein</fullName>
    </submittedName>
</protein>
<feature type="compositionally biased region" description="Polar residues" evidence="1">
    <location>
        <begin position="343"/>
        <end position="367"/>
    </location>
</feature>
<organism evidence="2 3">
    <name type="scientific">Geodia barretti</name>
    <name type="common">Barrett's horny sponge</name>
    <dbReference type="NCBI Taxonomy" id="519541"/>
    <lineage>
        <taxon>Eukaryota</taxon>
        <taxon>Metazoa</taxon>
        <taxon>Porifera</taxon>
        <taxon>Demospongiae</taxon>
        <taxon>Heteroscleromorpha</taxon>
        <taxon>Tetractinellida</taxon>
        <taxon>Astrophorina</taxon>
        <taxon>Geodiidae</taxon>
        <taxon>Geodia</taxon>
    </lineage>
</organism>
<keyword evidence="3" id="KW-1185">Reference proteome</keyword>
<name>A0AA35XN73_GEOBA</name>
<sequence>MTAHVPTLEPYHYCEYSERHRSGHGAAENFLITPEKLEELKSRIPRAGPKYRLGMYFETIHDLSEFEDVHEPAEDGYSSYWETETEFESELGNFIFNNVTGDSASVICIDEAMDLLAMREQQQQMQMEMEEARRKATTSENVNDNLAKLGPGDLEEYTFNQPADDKRSGGASRHSHHSGSDGTYDGPQPAPIHTTHIAATPLPDEPDSKEDHIYETLDACQDHHFQVYITKGSGDSQRYTAATFVAGKATTITTGHASDNDSDKSTSRKNGASAKSSSFKGVFSKSRHQSLEQATAVPRKEKQLLKKRSSLDSHERGAQVAPKQYPGPIKGYGTDKPAPSSPLKRSSQEKINSFSPTGTNSSHNSIPASLIIKHKGKTYVIPVVDRKRDAKSKQGSSSSSKRVHNVLCTTAQSNLPPPPPPLTSHPALPQAVASASFACCQSLAGPPVPPKKLATVSQAATEHYDGGRRRKASQPNNASIAPSSKHSVAASNKVTHYGML</sequence>
<feature type="region of interest" description="Disordered" evidence="1">
    <location>
        <begin position="456"/>
        <end position="500"/>
    </location>
</feature>
<dbReference type="AlphaFoldDB" id="A0AA35XN73"/>
<feature type="compositionally biased region" description="Low complexity" evidence="1">
    <location>
        <begin position="271"/>
        <end position="284"/>
    </location>
</feature>
<reference evidence="2" key="1">
    <citation type="submission" date="2023-03" db="EMBL/GenBank/DDBJ databases">
        <authorList>
            <person name="Steffen K."/>
            <person name="Cardenas P."/>
        </authorList>
    </citation>
    <scope>NUCLEOTIDE SEQUENCE</scope>
</reference>
<evidence type="ECO:0000256" key="1">
    <source>
        <dbReference type="SAM" id="MobiDB-lite"/>
    </source>
</evidence>
<evidence type="ECO:0000313" key="2">
    <source>
        <dbReference type="EMBL" id="CAI8057957.1"/>
    </source>
</evidence>
<proteinExistence type="predicted"/>
<feature type="region of interest" description="Disordered" evidence="1">
    <location>
        <begin position="253"/>
        <end position="367"/>
    </location>
</feature>
<feature type="compositionally biased region" description="Polar residues" evidence="1">
    <location>
        <begin position="473"/>
        <end position="494"/>
    </location>
</feature>
<feature type="compositionally biased region" description="Basic and acidic residues" evidence="1">
    <location>
        <begin position="298"/>
        <end position="317"/>
    </location>
</feature>
<comment type="caution">
    <text evidence="2">The sequence shown here is derived from an EMBL/GenBank/DDBJ whole genome shotgun (WGS) entry which is preliminary data.</text>
</comment>
<dbReference type="EMBL" id="CASHTH010004483">
    <property type="protein sequence ID" value="CAI8057957.1"/>
    <property type="molecule type" value="Genomic_DNA"/>
</dbReference>
<accession>A0AA35XN73</accession>